<evidence type="ECO:0000313" key="2">
    <source>
        <dbReference type="EMBL" id="KAK5083679.1"/>
    </source>
</evidence>
<reference evidence="2 3" key="1">
    <citation type="submission" date="2023-08" db="EMBL/GenBank/DDBJ databases">
        <title>Black Yeasts Isolated from many extreme environments.</title>
        <authorList>
            <person name="Coleine C."/>
            <person name="Stajich J.E."/>
            <person name="Selbmann L."/>
        </authorList>
    </citation>
    <scope>NUCLEOTIDE SEQUENCE [LARGE SCALE GENOMIC DNA]</scope>
    <source>
        <strain evidence="2 3">CCFEE 5910</strain>
    </source>
</reference>
<evidence type="ECO:0000313" key="3">
    <source>
        <dbReference type="Proteomes" id="UP001309876"/>
    </source>
</evidence>
<proteinExistence type="predicted"/>
<sequence>MRSAMVSPVDCGLSYRNITGDKVARRLGSLINTAYQASYQLGATAQSPSKDKTALALGLNDTTASEGVGYTTIYTTATTTPTEQVFIANIAWVTVTMAVAVILLLCGVLSMVFRYGTRSPDILGFVSSMTRDDPNFQRIPGGDYLDGLQRARILRHVRVQIVDTRPWDNDGHIQRNLGRSGRR</sequence>
<keyword evidence="1" id="KW-1133">Transmembrane helix</keyword>
<organism evidence="2 3">
    <name type="scientific">Lithohypha guttulata</name>
    <dbReference type="NCBI Taxonomy" id="1690604"/>
    <lineage>
        <taxon>Eukaryota</taxon>
        <taxon>Fungi</taxon>
        <taxon>Dikarya</taxon>
        <taxon>Ascomycota</taxon>
        <taxon>Pezizomycotina</taxon>
        <taxon>Eurotiomycetes</taxon>
        <taxon>Chaetothyriomycetidae</taxon>
        <taxon>Chaetothyriales</taxon>
        <taxon>Trichomeriaceae</taxon>
        <taxon>Lithohypha</taxon>
    </lineage>
</organism>
<protein>
    <submittedName>
        <fullName evidence="2">Uncharacterized protein</fullName>
    </submittedName>
</protein>
<dbReference type="EMBL" id="JAVRRJ010000006">
    <property type="protein sequence ID" value="KAK5083679.1"/>
    <property type="molecule type" value="Genomic_DNA"/>
</dbReference>
<dbReference type="AlphaFoldDB" id="A0AAN7SWV6"/>
<feature type="transmembrane region" description="Helical" evidence="1">
    <location>
        <begin position="90"/>
        <end position="113"/>
    </location>
</feature>
<dbReference type="Proteomes" id="UP001309876">
    <property type="component" value="Unassembled WGS sequence"/>
</dbReference>
<keyword evidence="3" id="KW-1185">Reference proteome</keyword>
<comment type="caution">
    <text evidence="2">The sequence shown here is derived from an EMBL/GenBank/DDBJ whole genome shotgun (WGS) entry which is preliminary data.</text>
</comment>
<keyword evidence="1" id="KW-0472">Membrane</keyword>
<gene>
    <name evidence="2" type="ORF">LTR05_006183</name>
</gene>
<name>A0AAN7SWV6_9EURO</name>
<accession>A0AAN7SWV6</accession>
<evidence type="ECO:0000256" key="1">
    <source>
        <dbReference type="SAM" id="Phobius"/>
    </source>
</evidence>
<keyword evidence="1" id="KW-0812">Transmembrane</keyword>